<dbReference type="Gene3D" id="3.40.50.620">
    <property type="entry name" value="HUPs"/>
    <property type="match status" value="1"/>
</dbReference>
<evidence type="ECO:0000256" key="1">
    <source>
        <dbReference type="SAM" id="MobiDB-lite"/>
    </source>
</evidence>
<keyword evidence="4" id="KW-1185">Reference proteome</keyword>
<feature type="domain" description="UspA" evidence="2">
    <location>
        <begin position="79"/>
        <end position="151"/>
    </location>
</feature>
<feature type="region of interest" description="Disordered" evidence="1">
    <location>
        <begin position="1"/>
        <end position="35"/>
    </location>
</feature>
<dbReference type="Pfam" id="PF13279">
    <property type="entry name" value="4HBT_2"/>
    <property type="match status" value="1"/>
</dbReference>
<proteinExistence type="predicted"/>
<name>A0A5N8XB19_9ACTN</name>
<dbReference type="InterPro" id="IPR029069">
    <property type="entry name" value="HotDog_dom_sf"/>
</dbReference>
<dbReference type="Proteomes" id="UP000400924">
    <property type="component" value="Unassembled WGS sequence"/>
</dbReference>
<sequence length="320" mass="35800">MSPSRTGSRRVADGEDRRLGGRERDCGDGRIGRRATGLGVRRRAAHGERQSPFQCRALRRRKAGDHDHRCRTNRSGALAARRQVLTSFRGVDVRAVARHGRPAEALMKRAEFEHAALFCVGNKRVQGLARILGSVAHEVTVKGPCGVHVARTHAAGGSWFRLSGRKEKGSVTHEPARRLTVPSGYEYWWSVELQPWWRDIDYLGHVTAAVYGTIYEEAMARFLSERWETGDADYVVAHLAMTYVREVRMSETPVRVFVRCEEARRSTFVSSLVIAGSDGAPRNVAHAEHAAWDRQLRRSRPLTPKERNGLLGTTSTTVAE</sequence>
<feature type="compositionally biased region" description="Basic and acidic residues" evidence="1">
    <location>
        <begin position="10"/>
        <end position="31"/>
    </location>
</feature>
<dbReference type="SUPFAM" id="SSF52402">
    <property type="entry name" value="Adenine nucleotide alpha hydrolases-like"/>
    <property type="match status" value="1"/>
</dbReference>
<dbReference type="SUPFAM" id="SSF54637">
    <property type="entry name" value="Thioesterase/thiol ester dehydrase-isomerase"/>
    <property type="match status" value="1"/>
</dbReference>
<dbReference type="EMBL" id="VJZC01000014">
    <property type="protein sequence ID" value="MPY56394.1"/>
    <property type="molecule type" value="Genomic_DNA"/>
</dbReference>
<dbReference type="AlphaFoldDB" id="A0A5N8XB19"/>
<dbReference type="InterPro" id="IPR006016">
    <property type="entry name" value="UspA"/>
</dbReference>
<accession>A0A5N8XB19</accession>
<evidence type="ECO:0000259" key="2">
    <source>
        <dbReference type="Pfam" id="PF00582"/>
    </source>
</evidence>
<dbReference type="OrthoDB" id="9799036at2"/>
<dbReference type="InterPro" id="IPR014729">
    <property type="entry name" value="Rossmann-like_a/b/a_fold"/>
</dbReference>
<dbReference type="CDD" id="cd00586">
    <property type="entry name" value="4HBT"/>
    <property type="match status" value="1"/>
</dbReference>
<protein>
    <recommendedName>
        <fullName evidence="2">UspA domain-containing protein</fullName>
    </recommendedName>
</protein>
<evidence type="ECO:0000313" key="4">
    <source>
        <dbReference type="Proteomes" id="UP000400924"/>
    </source>
</evidence>
<organism evidence="3 4">
    <name type="scientific">Streptomyces spongiae</name>
    <dbReference type="NCBI Taxonomy" id="565072"/>
    <lineage>
        <taxon>Bacteria</taxon>
        <taxon>Bacillati</taxon>
        <taxon>Actinomycetota</taxon>
        <taxon>Actinomycetes</taxon>
        <taxon>Kitasatosporales</taxon>
        <taxon>Streptomycetaceae</taxon>
        <taxon>Streptomyces</taxon>
    </lineage>
</organism>
<evidence type="ECO:0000313" key="3">
    <source>
        <dbReference type="EMBL" id="MPY56394.1"/>
    </source>
</evidence>
<dbReference type="Gene3D" id="3.10.129.10">
    <property type="entry name" value="Hotdog Thioesterase"/>
    <property type="match status" value="1"/>
</dbReference>
<reference evidence="3 4" key="1">
    <citation type="submission" date="2019-07" db="EMBL/GenBank/DDBJ databases">
        <title>New species of Amycolatopsis and Streptomyces.</title>
        <authorList>
            <person name="Duangmal K."/>
            <person name="Teo W.F.A."/>
            <person name="Lipun K."/>
        </authorList>
    </citation>
    <scope>NUCLEOTIDE SEQUENCE [LARGE SCALE GENOMIC DNA]</scope>
    <source>
        <strain evidence="3 4">NBRC 106415</strain>
    </source>
</reference>
<dbReference type="Pfam" id="PF00582">
    <property type="entry name" value="Usp"/>
    <property type="match status" value="1"/>
</dbReference>
<gene>
    <name evidence="3" type="ORF">FNH08_04165</name>
</gene>
<comment type="caution">
    <text evidence="3">The sequence shown here is derived from an EMBL/GenBank/DDBJ whole genome shotgun (WGS) entry which is preliminary data.</text>
</comment>